<evidence type="ECO:0000256" key="2">
    <source>
        <dbReference type="ARBA" id="ARBA00008707"/>
    </source>
</evidence>
<evidence type="ECO:0000256" key="5">
    <source>
        <dbReference type="ARBA" id="ARBA00023136"/>
    </source>
</evidence>
<accession>A0A8X8XM54</accession>
<dbReference type="GO" id="GO:0016020">
    <property type="term" value="C:membrane"/>
    <property type="evidence" value="ECO:0007669"/>
    <property type="project" value="UniProtKB-SubCell"/>
</dbReference>
<evidence type="ECO:0000256" key="1">
    <source>
        <dbReference type="ARBA" id="ARBA00004141"/>
    </source>
</evidence>
<evidence type="ECO:0000313" key="7">
    <source>
        <dbReference type="EMBL" id="KAG6416616.1"/>
    </source>
</evidence>
<keyword evidence="5 6" id="KW-0472">Membrane</keyword>
<feature type="transmembrane region" description="Helical" evidence="6">
    <location>
        <begin position="183"/>
        <end position="201"/>
    </location>
</feature>
<dbReference type="PANTHER" id="PTHR31621:SF0">
    <property type="entry name" value="PROTEIN DMP6"/>
    <property type="match status" value="1"/>
</dbReference>
<feature type="transmembrane region" description="Helical" evidence="6">
    <location>
        <begin position="144"/>
        <end position="163"/>
    </location>
</feature>
<dbReference type="PANTHER" id="PTHR31621">
    <property type="entry name" value="PROTEIN DMP3"/>
    <property type="match status" value="1"/>
</dbReference>
<protein>
    <submittedName>
        <fullName evidence="7">Uncharacterized protein</fullName>
    </submittedName>
</protein>
<dbReference type="EMBL" id="PNBA02000008">
    <property type="protein sequence ID" value="KAG6416616.1"/>
    <property type="molecule type" value="Genomic_DNA"/>
</dbReference>
<gene>
    <name evidence="7" type="ORF">SASPL_124049</name>
</gene>
<comment type="similarity">
    <text evidence="2">Belongs to the plant DMP1 protein family.</text>
</comment>
<evidence type="ECO:0000256" key="4">
    <source>
        <dbReference type="ARBA" id="ARBA00022989"/>
    </source>
</evidence>
<keyword evidence="4 6" id="KW-1133">Transmembrane helix</keyword>
<dbReference type="InterPro" id="IPR007770">
    <property type="entry name" value="DMP"/>
</dbReference>
<evidence type="ECO:0000256" key="3">
    <source>
        <dbReference type="ARBA" id="ARBA00022692"/>
    </source>
</evidence>
<name>A0A8X8XM54_SALSN</name>
<dbReference type="AlphaFoldDB" id="A0A8X8XM54"/>
<dbReference type="Proteomes" id="UP000298416">
    <property type="component" value="Unassembled WGS sequence"/>
</dbReference>
<dbReference type="GO" id="GO:0010256">
    <property type="term" value="P:endomembrane system organization"/>
    <property type="evidence" value="ECO:0007669"/>
    <property type="project" value="TreeGrafter"/>
</dbReference>
<reference evidence="7" key="1">
    <citation type="submission" date="2018-01" db="EMBL/GenBank/DDBJ databases">
        <authorList>
            <person name="Mao J.F."/>
        </authorList>
    </citation>
    <scope>NUCLEOTIDE SEQUENCE</scope>
    <source>
        <strain evidence="7">Huo1</strain>
        <tissue evidence="7">Leaf</tissue>
    </source>
</reference>
<feature type="transmembrane region" description="Helical" evidence="6">
    <location>
        <begin position="80"/>
        <end position="103"/>
    </location>
</feature>
<keyword evidence="3 6" id="KW-0812">Transmembrane</keyword>
<evidence type="ECO:0000313" key="8">
    <source>
        <dbReference type="Proteomes" id="UP000298416"/>
    </source>
</evidence>
<proteinExistence type="inferred from homology"/>
<reference evidence="7" key="2">
    <citation type="submission" date="2020-08" db="EMBL/GenBank/DDBJ databases">
        <title>Plant Genome Project.</title>
        <authorList>
            <person name="Zhang R.-G."/>
        </authorList>
    </citation>
    <scope>NUCLEOTIDE SEQUENCE</scope>
    <source>
        <strain evidence="7">Huo1</strain>
        <tissue evidence="7">Leaf</tissue>
    </source>
</reference>
<dbReference type="GO" id="GO:0005737">
    <property type="term" value="C:cytoplasm"/>
    <property type="evidence" value="ECO:0007669"/>
    <property type="project" value="UniProtKB-ARBA"/>
</dbReference>
<comment type="subcellular location">
    <subcellularLocation>
        <location evidence="1">Membrane</location>
        <topology evidence="1">Multi-pass membrane protein</topology>
    </subcellularLocation>
</comment>
<evidence type="ECO:0000256" key="6">
    <source>
        <dbReference type="SAM" id="Phobius"/>
    </source>
</evidence>
<comment type="caution">
    <text evidence="7">The sequence shown here is derived from an EMBL/GenBank/DDBJ whole genome shotgun (WGS) entry which is preliminary data.</text>
</comment>
<keyword evidence="8" id="KW-1185">Reference proteome</keyword>
<dbReference type="Pfam" id="PF05078">
    <property type="entry name" value="DUF679"/>
    <property type="match status" value="1"/>
</dbReference>
<organism evidence="7">
    <name type="scientific">Salvia splendens</name>
    <name type="common">Scarlet sage</name>
    <dbReference type="NCBI Taxonomy" id="180675"/>
    <lineage>
        <taxon>Eukaryota</taxon>
        <taxon>Viridiplantae</taxon>
        <taxon>Streptophyta</taxon>
        <taxon>Embryophyta</taxon>
        <taxon>Tracheophyta</taxon>
        <taxon>Spermatophyta</taxon>
        <taxon>Magnoliopsida</taxon>
        <taxon>eudicotyledons</taxon>
        <taxon>Gunneridae</taxon>
        <taxon>Pentapetalae</taxon>
        <taxon>asterids</taxon>
        <taxon>lamiids</taxon>
        <taxon>Lamiales</taxon>
        <taxon>Lamiaceae</taxon>
        <taxon>Nepetoideae</taxon>
        <taxon>Mentheae</taxon>
        <taxon>Salviinae</taxon>
        <taxon>Salvia</taxon>
        <taxon>Salvia subgen. Calosphace</taxon>
        <taxon>core Calosphace</taxon>
    </lineage>
</organism>
<sequence length="214" mass="23152">MEIKPSCQDMIIEEEEEKDEVKAPLLWSKGVPEVDRNPIQQAISQTFQSTACLANLLPTGTSLCFQLLAPIFSNQGHCDAAARAMTVSLLGLCALSCFLLSFTDSVKDQKGSLCYGFATLNGLWIIDGSATLPPEMAARYKLKFIDFAHAVMSVLVFAAVAMFNENVVECLWPAPSAGMKEVLTALPVGIGVVCSMLFVVFPTKRHGIGFPLTD</sequence>